<dbReference type="RefSeq" id="XP_005771408.1">
    <property type="nucleotide sequence ID" value="XM_005771351.1"/>
</dbReference>
<evidence type="ECO:0000313" key="3">
    <source>
        <dbReference type="EnsemblProtists" id="EOD18979"/>
    </source>
</evidence>
<feature type="compositionally biased region" description="Low complexity" evidence="1">
    <location>
        <begin position="246"/>
        <end position="311"/>
    </location>
</feature>
<accession>A0A0D3J644</accession>
<feature type="compositionally biased region" description="Acidic residues" evidence="1">
    <location>
        <begin position="208"/>
        <end position="220"/>
    </location>
</feature>
<evidence type="ECO:0000256" key="1">
    <source>
        <dbReference type="SAM" id="MobiDB-lite"/>
    </source>
</evidence>
<dbReference type="EnsemblProtists" id="EOD18979">
    <property type="protein sequence ID" value="EOD18979"/>
    <property type="gene ID" value="EMIHUDRAFT_118248"/>
</dbReference>
<feature type="region of interest" description="Disordered" evidence="1">
    <location>
        <begin position="329"/>
        <end position="348"/>
    </location>
</feature>
<dbReference type="KEGG" id="ehx:EMIHUDRAFT_118248"/>
<feature type="region of interest" description="Disordered" evidence="1">
    <location>
        <begin position="460"/>
        <end position="493"/>
    </location>
</feature>
<feature type="region of interest" description="Disordered" evidence="1">
    <location>
        <begin position="196"/>
        <end position="311"/>
    </location>
</feature>
<dbReference type="Proteomes" id="UP000013827">
    <property type="component" value="Unassembled WGS sequence"/>
</dbReference>
<evidence type="ECO:0000313" key="4">
    <source>
        <dbReference type="Proteomes" id="UP000013827"/>
    </source>
</evidence>
<sequence length="671" mass="69995">MAARLTPCGYFLVATVALAALLIAVGHSLKGQSTPNGELPFWFEVTTCALEQATGAAVGGRKFNVYSIDGGGECGGDGDQRMTLTAKDGLRAGGLYFPVILLQSESYATLAYSIVDGDGKVVTPTTLLELGPQHLEGGSFSGRTDYPWRYSSWPPAAPPAARKLAEGREESVEEEAGSAQRAGAADLWLDLSGWEEEEVENSAQGKTEEEEGVVAGEEEAEARTEEAARRALSASRRRGGGGGFSRGSSFSRGGSSSSWGFSRGSSTSSRPSTSSSRPSSTSSRPSTSSSRPSSTSRSRTSSSSSSRFSASSASSSRFSASSASTSFNTARRRSAAGSGTTSYSSPSTRSYYSAGAVYGGRSSSAGAGRWGQATPAYSGRGYGYGGYYGYGGLYSHSPLGLYYSPFLGYGYYGLGYPYLWGPAALYYGSALHVVRRRQYACHCSCGGAAGGGSDEGCEAREHETATLASDQDRRGDAAEMPPRCRRDASRTSGACGCEGVGPLLHQRAGWLQDRYELAPEDDERKGGGAARDLTEGCPRGGFPLYLVVHNATAWVDVTATTQAAPPPLFLTLCTSDGDEYGASGGALSSFGYALLAAGCCGLLLLACRRGSLCESGAQPRRGPELEMQTAQHGWPSATAAYPGAAHPGAAAYPGSTPVAQVLQYKPRFQKL</sequence>
<reference evidence="4" key="1">
    <citation type="journal article" date="2013" name="Nature">
        <title>Pan genome of the phytoplankton Emiliania underpins its global distribution.</title>
        <authorList>
            <person name="Read B.A."/>
            <person name="Kegel J."/>
            <person name="Klute M.J."/>
            <person name="Kuo A."/>
            <person name="Lefebvre S.C."/>
            <person name="Maumus F."/>
            <person name="Mayer C."/>
            <person name="Miller J."/>
            <person name="Monier A."/>
            <person name="Salamov A."/>
            <person name="Young J."/>
            <person name="Aguilar M."/>
            <person name="Claverie J.M."/>
            <person name="Frickenhaus S."/>
            <person name="Gonzalez K."/>
            <person name="Herman E.K."/>
            <person name="Lin Y.C."/>
            <person name="Napier J."/>
            <person name="Ogata H."/>
            <person name="Sarno A.F."/>
            <person name="Shmutz J."/>
            <person name="Schroeder D."/>
            <person name="de Vargas C."/>
            <person name="Verret F."/>
            <person name="von Dassow P."/>
            <person name="Valentin K."/>
            <person name="Van de Peer Y."/>
            <person name="Wheeler G."/>
            <person name="Dacks J.B."/>
            <person name="Delwiche C.F."/>
            <person name="Dyhrman S.T."/>
            <person name="Glockner G."/>
            <person name="John U."/>
            <person name="Richards T."/>
            <person name="Worden A.Z."/>
            <person name="Zhang X."/>
            <person name="Grigoriev I.V."/>
            <person name="Allen A.E."/>
            <person name="Bidle K."/>
            <person name="Borodovsky M."/>
            <person name="Bowler C."/>
            <person name="Brownlee C."/>
            <person name="Cock J.M."/>
            <person name="Elias M."/>
            <person name="Gladyshev V.N."/>
            <person name="Groth M."/>
            <person name="Guda C."/>
            <person name="Hadaegh A."/>
            <person name="Iglesias-Rodriguez M.D."/>
            <person name="Jenkins J."/>
            <person name="Jones B.M."/>
            <person name="Lawson T."/>
            <person name="Leese F."/>
            <person name="Lindquist E."/>
            <person name="Lobanov A."/>
            <person name="Lomsadze A."/>
            <person name="Malik S.B."/>
            <person name="Marsh M.E."/>
            <person name="Mackinder L."/>
            <person name="Mock T."/>
            <person name="Mueller-Roeber B."/>
            <person name="Pagarete A."/>
            <person name="Parker M."/>
            <person name="Probert I."/>
            <person name="Quesneville H."/>
            <person name="Raines C."/>
            <person name="Rensing S.A."/>
            <person name="Riano-Pachon D.M."/>
            <person name="Richier S."/>
            <person name="Rokitta S."/>
            <person name="Shiraiwa Y."/>
            <person name="Soanes D.M."/>
            <person name="van der Giezen M."/>
            <person name="Wahlund T.M."/>
            <person name="Williams B."/>
            <person name="Wilson W."/>
            <person name="Wolfe G."/>
            <person name="Wurch L.L."/>
        </authorList>
    </citation>
    <scope>NUCLEOTIDE SEQUENCE</scope>
</reference>
<name>A0A0D3J644_EMIH1</name>
<reference evidence="3" key="2">
    <citation type="submission" date="2024-10" db="UniProtKB">
        <authorList>
            <consortium name="EnsemblProtists"/>
        </authorList>
    </citation>
    <scope>IDENTIFICATION</scope>
</reference>
<dbReference type="PaxDb" id="2903-EOD18979"/>
<feature type="chain" id="PRO_5044291337" evidence="2">
    <location>
        <begin position="29"/>
        <end position="671"/>
    </location>
</feature>
<dbReference type="AlphaFoldDB" id="A0A0D3J644"/>
<keyword evidence="4" id="KW-1185">Reference proteome</keyword>
<feature type="signal peptide" evidence="2">
    <location>
        <begin position="1"/>
        <end position="28"/>
    </location>
</feature>
<dbReference type="GeneID" id="17264523"/>
<proteinExistence type="predicted"/>
<dbReference type="HOGENOM" id="CLU_409644_0_0_1"/>
<evidence type="ECO:0000256" key="2">
    <source>
        <dbReference type="SAM" id="SignalP"/>
    </source>
</evidence>
<organism evidence="3 4">
    <name type="scientific">Emiliania huxleyi (strain CCMP1516)</name>
    <dbReference type="NCBI Taxonomy" id="280463"/>
    <lineage>
        <taxon>Eukaryota</taxon>
        <taxon>Haptista</taxon>
        <taxon>Haptophyta</taxon>
        <taxon>Prymnesiophyceae</taxon>
        <taxon>Isochrysidales</taxon>
        <taxon>Noelaerhabdaceae</taxon>
        <taxon>Emiliania</taxon>
    </lineage>
</organism>
<protein>
    <submittedName>
        <fullName evidence="3">Uncharacterized protein</fullName>
    </submittedName>
</protein>
<keyword evidence="2" id="KW-0732">Signal</keyword>
<feature type="compositionally biased region" description="Basic and acidic residues" evidence="1">
    <location>
        <begin position="460"/>
        <end position="489"/>
    </location>
</feature>